<protein>
    <submittedName>
        <fullName evidence="2">Membrane protein</fullName>
    </submittedName>
</protein>
<dbReference type="PROSITE" id="PS51257">
    <property type="entry name" value="PROKAR_LIPOPROTEIN"/>
    <property type="match status" value="1"/>
</dbReference>
<evidence type="ECO:0000313" key="2">
    <source>
        <dbReference type="EMBL" id="KRG77861.1"/>
    </source>
</evidence>
<dbReference type="Proteomes" id="UP000051386">
    <property type="component" value="Unassembled WGS sequence"/>
</dbReference>
<feature type="transmembrane region" description="Helical" evidence="1">
    <location>
        <begin position="12"/>
        <end position="44"/>
    </location>
</feature>
<keyword evidence="1" id="KW-0472">Membrane</keyword>
<evidence type="ECO:0000256" key="1">
    <source>
        <dbReference type="SAM" id="Phobius"/>
    </source>
</evidence>
<name>A0A0R0D853_9GAMM</name>
<dbReference type="AlphaFoldDB" id="A0A0R0D853"/>
<comment type="caution">
    <text evidence="2">The sequence shown here is derived from an EMBL/GenBank/DDBJ whole genome shotgun (WGS) entry which is preliminary data.</text>
</comment>
<gene>
    <name evidence="2" type="ORF">ABB28_00005</name>
</gene>
<feature type="transmembrane region" description="Helical" evidence="1">
    <location>
        <begin position="56"/>
        <end position="72"/>
    </location>
</feature>
<dbReference type="PATRIC" id="fig|517011.3.peg.1"/>
<evidence type="ECO:0000313" key="3">
    <source>
        <dbReference type="Proteomes" id="UP000051386"/>
    </source>
</evidence>
<keyword evidence="1" id="KW-1133">Transmembrane helix</keyword>
<dbReference type="EMBL" id="LDJK01000001">
    <property type="protein sequence ID" value="KRG77861.1"/>
    <property type="molecule type" value="Genomic_DNA"/>
</dbReference>
<keyword evidence="1" id="KW-0812">Transmembrane</keyword>
<organism evidence="2 3">
    <name type="scientific">Stenotrophomonas chelatiphaga</name>
    <dbReference type="NCBI Taxonomy" id="517011"/>
    <lineage>
        <taxon>Bacteria</taxon>
        <taxon>Pseudomonadati</taxon>
        <taxon>Pseudomonadota</taxon>
        <taxon>Gammaproteobacteria</taxon>
        <taxon>Lysobacterales</taxon>
        <taxon>Lysobacteraceae</taxon>
        <taxon>Stenotrophomonas</taxon>
    </lineage>
</organism>
<dbReference type="RefSeq" id="WP_057506680.1">
    <property type="nucleotide sequence ID" value="NZ_JANUEG010000009.1"/>
</dbReference>
<reference evidence="2 3" key="1">
    <citation type="submission" date="2015-05" db="EMBL/GenBank/DDBJ databases">
        <title>Genome sequencing and analysis of members of genus Stenotrophomonas.</title>
        <authorList>
            <person name="Patil P.P."/>
            <person name="Midha S."/>
            <person name="Patil P.B."/>
        </authorList>
    </citation>
    <scope>NUCLEOTIDE SEQUENCE [LARGE SCALE GENOMIC DNA]</scope>
    <source>
        <strain evidence="2 3">DSM 21508</strain>
    </source>
</reference>
<proteinExistence type="predicted"/>
<feature type="transmembrane region" description="Helical" evidence="1">
    <location>
        <begin position="84"/>
        <end position="102"/>
    </location>
</feature>
<sequence length="173" mass="18564">MGYLRRAVPPPWVWTALAALVAAGCLIELPVTAAAALVASAVVVHWPRRKRPSLGYWRLLGLLVLAVLAWAPEPDVLSQWFEHGLAIALLALAAVSALTHVLQARRLSRRLQQAADAMDDSRLLALLPGEAATLADRWRAGDDSHADELAVVMHLAVMHAALSPRMQGGAVDV</sequence>
<keyword evidence="3" id="KW-1185">Reference proteome</keyword>
<accession>A0A0R0D853</accession>